<protein>
    <recommendedName>
        <fullName evidence="3">AAA family ATPase</fullName>
    </recommendedName>
</protein>
<proteinExistence type="predicted"/>
<keyword evidence="2" id="KW-1185">Reference proteome</keyword>
<dbReference type="SUPFAM" id="SSF52540">
    <property type="entry name" value="P-loop containing nucleoside triphosphate hydrolases"/>
    <property type="match status" value="1"/>
</dbReference>
<accession>A0A7I9V9M5</accession>
<organism evidence="1 2">
    <name type="scientific">Gordonia spumicola</name>
    <dbReference type="NCBI Taxonomy" id="589161"/>
    <lineage>
        <taxon>Bacteria</taxon>
        <taxon>Bacillati</taxon>
        <taxon>Actinomycetota</taxon>
        <taxon>Actinomycetes</taxon>
        <taxon>Mycobacteriales</taxon>
        <taxon>Gordoniaceae</taxon>
        <taxon>Gordonia</taxon>
    </lineage>
</organism>
<dbReference type="RefSeq" id="WP_161895730.1">
    <property type="nucleotide sequence ID" value="NZ_BJOV01000005.1"/>
</dbReference>
<dbReference type="Gene3D" id="3.40.50.300">
    <property type="entry name" value="P-loop containing nucleotide triphosphate hydrolases"/>
    <property type="match status" value="1"/>
</dbReference>
<dbReference type="Proteomes" id="UP000444960">
    <property type="component" value="Unassembled WGS sequence"/>
</dbReference>
<dbReference type="AlphaFoldDB" id="A0A7I9V9M5"/>
<evidence type="ECO:0000313" key="1">
    <source>
        <dbReference type="EMBL" id="GEE01944.1"/>
    </source>
</evidence>
<reference evidence="2" key="1">
    <citation type="submission" date="2019-06" db="EMBL/GenBank/DDBJ databases">
        <title>Gordonia isolated from sludge of a wastewater treatment plant.</title>
        <authorList>
            <person name="Tamura T."/>
            <person name="Aoyama K."/>
            <person name="Kang Y."/>
            <person name="Saito S."/>
            <person name="Akiyama N."/>
            <person name="Yazawa K."/>
            <person name="Gonoi T."/>
            <person name="Mikami Y."/>
        </authorList>
    </citation>
    <scope>NUCLEOTIDE SEQUENCE [LARGE SCALE GENOMIC DNA]</scope>
    <source>
        <strain evidence="2">NBRC 107696</strain>
    </source>
</reference>
<sequence>MTTTTGAVRYSEQTDLGYSTNPFADDFVPVAERPGYVSPEQQELKELEAQFDGMSMEEVLSKYQDGSDWIVPGLISATTTLLYGEAKLGKSWLAASLVGSLLNGTDFLGVVPEERPYSIGVFTTDDRGQKEYADRIKTVSPDTGNRVGFYALGATSPGTWDSVEKLCRGRGFNVVIIDNITQSLESGGSINDDATVSAFFSGVRKLVRAGIAVVVIGHSSDKKGQNGYKPTTPLGSSAVSAAVRWKLYMWRTRRYNLGLKASGNLDYETEYSIQSESGARFTVLSAKTDVESRTPDRAPETLDKNADVASWVVANCQGLSRNKAAEKVAEHFDGTGGKPIVSESSFKSQVSKNQAYGALLIRGGGDSWEIVSPPAA</sequence>
<name>A0A7I9V9M5_9ACTN</name>
<comment type="caution">
    <text evidence="1">The sequence shown here is derived from an EMBL/GenBank/DDBJ whole genome shotgun (WGS) entry which is preliminary data.</text>
</comment>
<evidence type="ECO:0000313" key="2">
    <source>
        <dbReference type="Proteomes" id="UP000444960"/>
    </source>
</evidence>
<dbReference type="EMBL" id="BJOV01000005">
    <property type="protein sequence ID" value="GEE01944.1"/>
    <property type="molecule type" value="Genomic_DNA"/>
</dbReference>
<dbReference type="Pfam" id="PF13481">
    <property type="entry name" value="AAA_25"/>
    <property type="match status" value="1"/>
</dbReference>
<dbReference type="OrthoDB" id="4411029at2"/>
<evidence type="ECO:0008006" key="3">
    <source>
        <dbReference type="Google" id="ProtNLM"/>
    </source>
</evidence>
<gene>
    <name evidence="1" type="ORF">nbrc107696_23900</name>
</gene>
<dbReference type="InterPro" id="IPR027417">
    <property type="entry name" value="P-loop_NTPase"/>
</dbReference>